<protein>
    <submittedName>
        <fullName evidence="1">Uncharacterized protein</fullName>
    </submittedName>
</protein>
<proteinExistence type="predicted"/>
<gene>
    <name evidence="1" type="ORF">EB233_23630</name>
</gene>
<dbReference type="EMBL" id="CP033361">
    <property type="protein sequence ID" value="QKC80056.1"/>
    <property type="molecule type" value="Genomic_DNA"/>
</dbReference>
<accession>A0A6M7USU3</accession>
<reference evidence="1 2" key="1">
    <citation type="submission" date="2018-10" db="EMBL/GenBank/DDBJ databases">
        <authorList>
            <person name="Perry B.J."/>
            <person name="Sullivan J.T."/>
            <person name="Murphy R.J.T."/>
            <person name="Ramsay J.P."/>
            <person name="Ronson C.W."/>
        </authorList>
    </citation>
    <scope>NUCLEOTIDE SEQUENCE [LARGE SCALE GENOMIC DNA]</scope>
    <source>
        <strain evidence="1 2">NZP2014</strain>
    </source>
</reference>
<organism evidence="1 2">
    <name type="scientific">Mesorhizobium erdmanii</name>
    <dbReference type="NCBI Taxonomy" id="1777866"/>
    <lineage>
        <taxon>Bacteria</taxon>
        <taxon>Pseudomonadati</taxon>
        <taxon>Pseudomonadota</taxon>
        <taxon>Alphaproteobacteria</taxon>
        <taxon>Hyphomicrobiales</taxon>
        <taxon>Phyllobacteriaceae</taxon>
        <taxon>Mesorhizobium</taxon>
    </lineage>
</organism>
<name>A0A6M7USU3_9HYPH</name>
<keyword evidence="2" id="KW-1185">Reference proteome</keyword>
<evidence type="ECO:0000313" key="1">
    <source>
        <dbReference type="EMBL" id="QKC80056.1"/>
    </source>
</evidence>
<evidence type="ECO:0000313" key="2">
    <source>
        <dbReference type="Proteomes" id="UP000503339"/>
    </source>
</evidence>
<dbReference type="RefSeq" id="WP_064991892.1">
    <property type="nucleotide sequence ID" value="NZ_CP033361.1"/>
</dbReference>
<sequence>MMVNFAMHALRPAKYNLCIVAAVAMISGCQGLDAARTDAVFIEPVVHPLRSKPAVQPIYVTYQVHTLRADPEILMTSTVPSTGSTYAFSSPQAIKVRTLGPVKVAFSPGDGGPLLGSAPYICSPSGFGRLASCHPRYL</sequence>
<dbReference type="AlphaFoldDB" id="A0A6M7USU3"/>
<dbReference type="KEGG" id="merd:EB233_23630"/>
<dbReference type="Proteomes" id="UP000503339">
    <property type="component" value="Chromosome"/>
</dbReference>